<sequence length="271" mass="30079">MASYHRVLETFGRSVRDSTLECDCDIHPWEISINGEQWEGKIRLIGFIDVFFIVSYSASARFEHGIIVYKENGVFATVAGYKADRLLLGEETKHAYVLSRTDRNTEDSEVSDPEEGPDSARHRLSNASASHVENSSRTNPQKGRPNDGQETSGSVTEFHRSSTFTTKGLGHEIGLRATYRMSSVQEYTVEIVKPCNGALSKRIRRGIKPHSTAELMKDAVRCGIITQGQLAGHIIEVLLAGSRLDDTAKKYLEGLKSGNDAGRQFLSNERT</sequence>
<feature type="region of interest" description="Disordered" evidence="1">
    <location>
        <begin position="99"/>
        <end position="163"/>
    </location>
</feature>
<organism evidence="2 3">
    <name type="scientific">Aspergillus taichungensis</name>
    <dbReference type="NCBI Taxonomy" id="482145"/>
    <lineage>
        <taxon>Eukaryota</taxon>
        <taxon>Fungi</taxon>
        <taxon>Dikarya</taxon>
        <taxon>Ascomycota</taxon>
        <taxon>Pezizomycotina</taxon>
        <taxon>Eurotiomycetes</taxon>
        <taxon>Eurotiomycetidae</taxon>
        <taxon>Eurotiales</taxon>
        <taxon>Aspergillaceae</taxon>
        <taxon>Aspergillus</taxon>
        <taxon>Aspergillus subgen. Circumdati</taxon>
    </lineage>
</organism>
<gene>
    <name evidence="2" type="ORF">BDW42DRAFT_198396</name>
</gene>
<dbReference type="OrthoDB" id="5227693at2759"/>
<name>A0A2J5IA61_9EURO</name>
<dbReference type="AlphaFoldDB" id="A0A2J5IA61"/>
<accession>A0A2J5IA61</accession>
<protein>
    <submittedName>
        <fullName evidence="2">Uncharacterized protein</fullName>
    </submittedName>
</protein>
<feature type="compositionally biased region" description="Acidic residues" evidence="1">
    <location>
        <begin position="107"/>
        <end position="117"/>
    </location>
</feature>
<feature type="compositionally biased region" description="Polar residues" evidence="1">
    <location>
        <begin position="125"/>
        <end position="141"/>
    </location>
</feature>
<keyword evidence="3" id="KW-1185">Reference proteome</keyword>
<proteinExistence type="predicted"/>
<evidence type="ECO:0000313" key="2">
    <source>
        <dbReference type="EMBL" id="PLN86944.1"/>
    </source>
</evidence>
<evidence type="ECO:0000313" key="3">
    <source>
        <dbReference type="Proteomes" id="UP000235023"/>
    </source>
</evidence>
<dbReference type="Proteomes" id="UP000235023">
    <property type="component" value="Unassembled WGS sequence"/>
</dbReference>
<feature type="compositionally biased region" description="Polar residues" evidence="1">
    <location>
        <begin position="148"/>
        <end position="163"/>
    </location>
</feature>
<reference evidence="3" key="1">
    <citation type="submission" date="2017-12" db="EMBL/GenBank/DDBJ databases">
        <authorList>
            <consortium name="DOE Joint Genome Institute"/>
            <person name="Mondo S.J."/>
            <person name="Kjaerbolling I."/>
            <person name="Vesth T.C."/>
            <person name="Frisvad J.C."/>
            <person name="Nybo J.L."/>
            <person name="Theobald S."/>
            <person name="Kuo A."/>
            <person name="Bowyer P."/>
            <person name="Matsuda Y."/>
            <person name="Lyhne E.K."/>
            <person name="Kogle M.E."/>
            <person name="Clum A."/>
            <person name="Lipzen A."/>
            <person name="Salamov A."/>
            <person name="Ngan C.Y."/>
            <person name="Daum C."/>
            <person name="Chiniquy J."/>
            <person name="Barry K."/>
            <person name="LaButti K."/>
            <person name="Haridas S."/>
            <person name="Simmons B.A."/>
            <person name="Magnuson J.K."/>
            <person name="Mortensen U.H."/>
            <person name="Larsen T.O."/>
            <person name="Grigoriev I.V."/>
            <person name="Baker S.E."/>
            <person name="Andersen M.R."/>
            <person name="Nordberg H.P."/>
            <person name="Cantor M.N."/>
            <person name="Hua S.X."/>
        </authorList>
    </citation>
    <scope>NUCLEOTIDE SEQUENCE [LARGE SCALE GENOMIC DNA]</scope>
    <source>
        <strain evidence="3">IBT 19404</strain>
    </source>
</reference>
<dbReference type="EMBL" id="KZ559496">
    <property type="protein sequence ID" value="PLN86944.1"/>
    <property type="molecule type" value="Genomic_DNA"/>
</dbReference>
<evidence type="ECO:0000256" key="1">
    <source>
        <dbReference type="SAM" id="MobiDB-lite"/>
    </source>
</evidence>